<reference evidence="9" key="2">
    <citation type="submission" date="2022-06" db="UniProtKB">
        <authorList>
            <consortium name="EnsemblMetazoa"/>
        </authorList>
    </citation>
    <scope>IDENTIFICATION</scope>
    <source>
        <strain evidence="9">DF5081</strain>
    </source>
</reference>
<dbReference type="GO" id="GO:0006508">
    <property type="term" value="P:proteolysis"/>
    <property type="evidence" value="ECO:0007669"/>
    <property type="project" value="UniProtKB-KW"/>
</dbReference>
<dbReference type="InterPro" id="IPR050185">
    <property type="entry name" value="Ub_carboxyl-term_hydrolase"/>
</dbReference>
<evidence type="ECO:0000256" key="2">
    <source>
        <dbReference type="ARBA" id="ARBA00009085"/>
    </source>
</evidence>
<dbReference type="PROSITE" id="PS00973">
    <property type="entry name" value="USP_2"/>
    <property type="match status" value="1"/>
</dbReference>
<evidence type="ECO:0000256" key="7">
    <source>
        <dbReference type="ARBA" id="ARBA00022807"/>
    </source>
</evidence>
<dbReference type="Proteomes" id="UP000005237">
    <property type="component" value="Unassembled WGS sequence"/>
</dbReference>
<protein>
    <recommendedName>
        <fullName evidence="3">ubiquitinyl hydrolase 1</fullName>
        <ecNumber evidence="3">3.4.19.12</ecNumber>
    </recommendedName>
</protein>
<organism evidence="9 10">
    <name type="scientific">Caenorhabditis japonica</name>
    <dbReference type="NCBI Taxonomy" id="281687"/>
    <lineage>
        <taxon>Eukaryota</taxon>
        <taxon>Metazoa</taxon>
        <taxon>Ecdysozoa</taxon>
        <taxon>Nematoda</taxon>
        <taxon>Chromadorea</taxon>
        <taxon>Rhabditida</taxon>
        <taxon>Rhabditina</taxon>
        <taxon>Rhabditomorpha</taxon>
        <taxon>Rhabditoidea</taxon>
        <taxon>Rhabditidae</taxon>
        <taxon>Peloderinae</taxon>
        <taxon>Caenorhabditis</taxon>
    </lineage>
</organism>
<feature type="domain" description="USP" evidence="8">
    <location>
        <begin position="1"/>
        <end position="192"/>
    </location>
</feature>
<evidence type="ECO:0000256" key="6">
    <source>
        <dbReference type="ARBA" id="ARBA00022801"/>
    </source>
</evidence>
<dbReference type="InterPro" id="IPR001394">
    <property type="entry name" value="Peptidase_C19_UCH"/>
</dbReference>
<sequence length="270" mass="31863">MRNDVYRNFVQIVFQWKEMKLFNQYKGADLIEREMTVSTRRKVELEETLNWFTTKEQLGEQDSWYCPQCKKHERATKQLDLWKLPEILILHLKRFQFTRWSREKLTWEVVVPVRGLDLTQKVANPNHEKAVYDLIAVSRHYGSLSGGHYTAIGYNDKIKKWIDFNDSCTHTMPAPPDPLESSDAYMLVYRRRKLDANGQPIDPMMSDQAPEYQSSRAKRAAARHQFRNVSFSKRPSFKTSQCRNVPEPLFAMHIPPAKVQKMLRIELNLN</sequence>
<dbReference type="Pfam" id="PF00443">
    <property type="entry name" value="UCH"/>
    <property type="match status" value="1"/>
</dbReference>
<dbReference type="EC" id="3.4.19.12" evidence="3"/>
<comment type="catalytic activity">
    <reaction evidence="1">
        <text>Thiol-dependent hydrolysis of ester, thioester, amide, peptide and isopeptide bonds formed by the C-terminal Gly of ubiquitin (a 76-residue protein attached to proteins as an intracellular targeting signal).</text>
        <dbReference type="EC" id="3.4.19.12"/>
    </reaction>
</comment>
<dbReference type="PROSITE" id="PS50235">
    <property type="entry name" value="USP_3"/>
    <property type="match status" value="1"/>
</dbReference>
<dbReference type="GO" id="GO:0016579">
    <property type="term" value="P:protein deubiquitination"/>
    <property type="evidence" value="ECO:0007669"/>
    <property type="project" value="InterPro"/>
</dbReference>
<comment type="similarity">
    <text evidence="2">Belongs to the peptidase C19 family.</text>
</comment>
<dbReference type="PANTHER" id="PTHR21646:SF24">
    <property type="entry name" value="UBIQUITIN CARBOXYL-TERMINAL HYDROLASE"/>
    <property type="match status" value="1"/>
</dbReference>
<keyword evidence="5" id="KW-0833">Ubl conjugation pathway</keyword>
<dbReference type="InterPro" id="IPR028889">
    <property type="entry name" value="USP"/>
</dbReference>
<dbReference type="InterPro" id="IPR038765">
    <property type="entry name" value="Papain-like_cys_pep_sf"/>
</dbReference>
<dbReference type="PANTHER" id="PTHR21646">
    <property type="entry name" value="UBIQUITIN CARBOXYL-TERMINAL HYDROLASE"/>
    <property type="match status" value="1"/>
</dbReference>
<evidence type="ECO:0000256" key="3">
    <source>
        <dbReference type="ARBA" id="ARBA00012759"/>
    </source>
</evidence>
<dbReference type="EnsemblMetazoa" id="CJA02461b.1">
    <property type="protein sequence ID" value="CJA02461b.1"/>
    <property type="gene ID" value="WBGene00121665"/>
</dbReference>
<reference evidence="10" key="1">
    <citation type="submission" date="2010-08" db="EMBL/GenBank/DDBJ databases">
        <authorList>
            <consortium name="Caenorhabditis japonica Sequencing Consortium"/>
            <person name="Wilson R.K."/>
        </authorList>
    </citation>
    <scope>NUCLEOTIDE SEQUENCE [LARGE SCALE GENOMIC DNA]</scope>
    <source>
        <strain evidence="10">DF5081</strain>
    </source>
</reference>
<evidence type="ECO:0000259" key="8">
    <source>
        <dbReference type="PROSITE" id="PS50235"/>
    </source>
</evidence>
<dbReference type="GO" id="GO:0004843">
    <property type="term" value="F:cysteine-type deubiquitinase activity"/>
    <property type="evidence" value="ECO:0007669"/>
    <property type="project" value="UniProtKB-EC"/>
</dbReference>
<dbReference type="SUPFAM" id="SSF54001">
    <property type="entry name" value="Cysteine proteinases"/>
    <property type="match status" value="1"/>
</dbReference>
<name>A0A8R1HN52_CAEJA</name>
<accession>A0A8R1HN52</accession>
<keyword evidence="6" id="KW-0378">Hydrolase</keyword>
<keyword evidence="10" id="KW-1185">Reference proteome</keyword>
<evidence type="ECO:0000256" key="4">
    <source>
        <dbReference type="ARBA" id="ARBA00022670"/>
    </source>
</evidence>
<evidence type="ECO:0000313" key="10">
    <source>
        <dbReference type="Proteomes" id="UP000005237"/>
    </source>
</evidence>
<dbReference type="InterPro" id="IPR018200">
    <property type="entry name" value="USP_CS"/>
</dbReference>
<keyword evidence="7" id="KW-0788">Thiol protease</keyword>
<evidence type="ECO:0000256" key="5">
    <source>
        <dbReference type="ARBA" id="ARBA00022786"/>
    </source>
</evidence>
<proteinExistence type="inferred from homology"/>
<keyword evidence="4" id="KW-0645">Protease</keyword>
<dbReference type="Gene3D" id="3.90.70.10">
    <property type="entry name" value="Cysteine proteinases"/>
    <property type="match status" value="1"/>
</dbReference>
<evidence type="ECO:0000313" key="9">
    <source>
        <dbReference type="EnsemblMetazoa" id="CJA02461b.1"/>
    </source>
</evidence>
<evidence type="ECO:0000256" key="1">
    <source>
        <dbReference type="ARBA" id="ARBA00000707"/>
    </source>
</evidence>